<feature type="region of interest" description="Disordered" evidence="1">
    <location>
        <begin position="148"/>
        <end position="170"/>
    </location>
</feature>
<name>A0A8H3CHF3_9AGAM</name>
<dbReference type="EMBL" id="CAJMWV010003462">
    <property type="protein sequence ID" value="CAE6482473.1"/>
    <property type="molecule type" value="Genomic_DNA"/>
</dbReference>
<evidence type="ECO:0000313" key="3">
    <source>
        <dbReference type="Proteomes" id="UP000663831"/>
    </source>
</evidence>
<dbReference type="OrthoDB" id="3210020at2759"/>
<evidence type="ECO:0000256" key="1">
    <source>
        <dbReference type="SAM" id="MobiDB-lite"/>
    </source>
</evidence>
<comment type="caution">
    <text evidence="2">The sequence shown here is derived from an EMBL/GenBank/DDBJ whole genome shotgun (WGS) entry which is preliminary data.</text>
</comment>
<reference evidence="2" key="1">
    <citation type="submission" date="2021-01" db="EMBL/GenBank/DDBJ databases">
        <authorList>
            <person name="Kaushik A."/>
        </authorList>
    </citation>
    <scope>NUCLEOTIDE SEQUENCE</scope>
    <source>
        <strain evidence="2">AG3-1AP</strain>
    </source>
</reference>
<organism evidence="2 3">
    <name type="scientific">Rhizoctonia solani</name>
    <dbReference type="NCBI Taxonomy" id="456999"/>
    <lineage>
        <taxon>Eukaryota</taxon>
        <taxon>Fungi</taxon>
        <taxon>Dikarya</taxon>
        <taxon>Basidiomycota</taxon>
        <taxon>Agaricomycotina</taxon>
        <taxon>Agaricomycetes</taxon>
        <taxon>Cantharellales</taxon>
        <taxon>Ceratobasidiaceae</taxon>
        <taxon>Rhizoctonia</taxon>
    </lineage>
</organism>
<dbReference type="AlphaFoldDB" id="A0A8H3CHF3"/>
<gene>
    <name evidence="2" type="ORF">RDB_LOCUS100717</name>
</gene>
<evidence type="ECO:0000313" key="2">
    <source>
        <dbReference type="EMBL" id="CAE6482473.1"/>
    </source>
</evidence>
<dbReference type="Proteomes" id="UP000663831">
    <property type="component" value="Unassembled WGS sequence"/>
</dbReference>
<protein>
    <submittedName>
        <fullName evidence="2">Uncharacterized protein</fullName>
    </submittedName>
</protein>
<sequence length="170" mass="19623">MPSYAGFYITPEDWADWLRPRHPQWTRCPATAEWMIQGALHNKKAGSFFTVFMVPSPESVPGQFAYGLMIYRISSEERKYIKPRADSRFDLKGQQVLKRLIGLKASEWKTIWYDAYTAGVPQEAQFLSPATPTPMTFRAKANEEQKQTLLTKQEVDSYPEFEDGEVMKSE</sequence>
<accession>A0A8H3CHF3</accession>
<proteinExistence type="predicted"/>